<name>A0AAN9GFJ6_9CAEN</name>
<reference evidence="2 3" key="1">
    <citation type="submission" date="2024-02" db="EMBL/GenBank/DDBJ databases">
        <title>Chromosome-scale genome assembly of the rough periwinkle Littorina saxatilis.</title>
        <authorList>
            <person name="De Jode A."/>
            <person name="Faria R."/>
            <person name="Formenti G."/>
            <person name="Sims Y."/>
            <person name="Smith T.P."/>
            <person name="Tracey A."/>
            <person name="Wood J.M.D."/>
            <person name="Zagrodzka Z.B."/>
            <person name="Johannesson K."/>
            <person name="Butlin R.K."/>
            <person name="Leder E.H."/>
        </authorList>
    </citation>
    <scope>NUCLEOTIDE SEQUENCE [LARGE SCALE GENOMIC DNA]</scope>
    <source>
        <strain evidence="2">Snail1</strain>
        <tissue evidence="2">Muscle</tissue>
    </source>
</reference>
<protein>
    <recommendedName>
        <fullName evidence="1">F-box domain-containing protein</fullName>
    </recommendedName>
</protein>
<dbReference type="Gene3D" id="3.80.10.10">
    <property type="entry name" value="Ribonuclease Inhibitor"/>
    <property type="match status" value="1"/>
</dbReference>
<evidence type="ECO:0000259" key="1">
    <source>
        <dbReference type="PROSITE" id="PS50181"/>
    </source>
</evidence>
<dbReference type="EMBL" id="JBAMIC010000007">
    <property type="protein sequence ID" value="KAK7106306.1"/>
    <property type="molecule type" value="Genomic_DNA"/>
</dbReference>
<dbReference type="PROSITE" id="PS50181">
    <property type="entry name" value="FBOX"/>
    <property type="match status" value="1"/>
</dbReference>
<evidence type="ECO:0000313" key="3">
    <source>
        <dbReference type="Proteomes" id="UP001374579"/>
    </source>
</evidence>
<organism evidence="2 3">
    <name type="scientific">Littorina saxatilis</name>
    <dbReference type="NCBI Taxonomy" id="31220"/>
    <lineage>
        <taxon>Eukaryota</taxon>
        <taxon>Metazoa</taxon>
        <taxon>Spiralia</taxon>
        <taxon>Lophotrochozoa</taxon>
        <taxon>Mollusca</taxon>
        <taxon>Gastropoda</taxon>
        <taxon>Caenogastropoda</taxon>
        <taxon>Littorinimorpha</taxon>
        <taxon>Littorinoidea</taxon>
        <taxon>Littorinidae</taxon>
        <taxon>Littorina</taxon>
    </lineage>
</organism>
<comment type="caution">
    <text evidence="2">The sequence shown here is derived from an EMBL/GenBank/DDBJ whole genome shotgun (WGS) entry which is preliminary data.</text>
</comment>
<dbReference type="SUPFAM" id="SSF81383">
    <property type="entry name" value="F-box domain"/>
    <property type="match status" value="1"/>
</dbReference>
<dbReference type="InterPro" id="IPR036047">
    <property type="entry name" value="F-box-like_dom_sf"/>
</dbReference>
<sequence>MEQFPDEILLKIAGELTAEELLDTMQAGPRLRRVFSDRSLWESGSFKFPYFRDRVPSAQKAIIELFGHHFRTLELVFNAGGLDAQMFHTLSFTASFVQLNHLAVTLKDSAVPCRGRLIKTSGFQVVLDVLKKASQLKSLTITHWPTSLLGFDNCGVPVPQNLCPSLVVLDVRLLNTTMLGTPSSADVVTFISNFHSFKHLKVKGGMLGEELIHTLAAEGRLESLTVHIDSYSRAPPLVSGEAWNTLTSELPQLDVQLFLTVNTKSCPFHDLSAYFLRPEAPVVKVSINAYAMPDVQTILRCLAAYSKTLKSVRFVEHHKKEMHPGRLRHIFTQLRDFMSTLSGKHALQKIVFEGCVEHFDPMQSHFDHVIPEPLYTAIQKRKVYWIHCSDRKTLLTGTRFEWS</sequence>
<proteinExistence type="predicted"/>
<feature type="domain" description="F-box" evidence="1">
    <location>
        <begin position="1"/>
        <end position="44"/>
    </location>
</feature>
<dbReference type="InterPro" id="IPR032675">
    <property type="entry name" value="LRR_dom_sf"/>
</dbReference>
<dbReference type="InterPro" id="IPR001810">
    <property type="entry name" value="F-box_dom"/>
</dbReference>
<keyword evidence="3" id="KW-1185">Reference proteome</keyword>
<gene>
    <name evidence="2" type="ORF">V1264_017575</name>
</gene>
<evidence type="ECO:0000313" key="2">
    <source>
        <dbReference type="EMBL" id="KAK7106306.1"/>
    </source>
</evidence>
<dbReference type="Proteomes" id="UP001374579">
    <property type="component" value="Unassembled WGS sequence"/>
</dbReference>
<accession>A0AAN9GFJ6</accession>
<dbReference type="AlphaFoldDB" id="A0AAN9GFJ6"/>